<evidence type="ECO:0000256" key="2">
    <source>
        <dbReference type="ARBA" id="ARBA00012483"/>
    </source>
</evidence>
<keyword evidence="4 7" id="KW-0863">Zinc-finger</keyword>
<dbReference type="Gramene" id="KXG34056">
    <property type="protein sequence ID" value="KXG34056"/>
    <property type="gene ID" value="SORBI_3003G414200"/>
</dbReference>
<dbReference type="Pfam" id="PF13639">
    <property type="entry name" value="zf-RING_2"/>
    <property type="match status" value="1"/>
</dbReference>
<evidence type="ECO:0000256" key="3">
    <source>
        <dbReference type="ARBA" id="ARBA00022723"/>
    </source>
</evidence>
<comment type="similarity">
    <text evidence="6">Belongs to the RING-type zinc finger family. ATL subfamily.</text>
</comment>
<dbReference type="Proteomes" id="UP000000768">
    <property type="component" value="Chromosome 3"/>
</dbReference>
<comment type="catalytic activity">
    <reaction evidence="1">
        <text>S-ubiquitinyl-[E2 ubiquitin-conjugating enzyme]-L-cysteine + [acceptor protein]-L-lysine = [E2 ubiquitin-conjugating enzyme]-L-cysteine + N(6)-ubiquitinyl-[acceptor protein]-L-lysine.</text>
        <dbReference type="EC" id="2.3.2.27"/>
    </reaction>
</comment>
<dbReference type="InterPro" id="IPR013083">
    <property type="entry name" value="Znf_RING/FYVE/PHD"/>
</dbReference>
<dbReference type="InterPro" id="IPR053238">
    <property type="entry name" value="RING-H2_zinc_finger"/>
</dbReference>
<dbReference type="PANTHER" id="PTHR14155">
    <property type="entry name" value="RING FINGER DOMAIN-CONTAINING"/>
    <property type="match status" value="1"/>
</dbReference>
<dbReference type="InterPro" id="IPR001841">
    <property type="entry name" value="Znf_RING"/>
</dbReference>
<evidence type="ECO:0000259" key="8">
    <source>
        <dbReference type="PROSITE" id="PS50089"/>
    </source>
</evidence>
<evidence type="ECO:0000256" key="5">
    <source>
        <dbReference type="ARBA" id="ARBA00022833"/>
    </source>
</evidence>
<evidence type="ECO:0000256" key="4">
    <source>
        <dbReference type="ARBA" id="ARBA00022771"/>
    </source>
</evidence>
<evidence type="ECO:0000313" key="10">
    <source>
        <dbReference type="Proteomes" id="UP000000768"/>
    </source>
</evidence>
<proteinExistence type="inferred from homology"/>
<organism evidence="9 10">
    <name type="scientific">Sorghum bicolor</name>
    <name type="common">Sorghum</name>
    <name type="synonym">Sorghum vulgare</name>
    <dbReference type="NCBI Taxonomy" id="4558"/>
    <lineage>
        <taxon>Eukaryota</taxon>
        <taxon>Viridiplantae</taxon>
        <taxon>Streptophyta</taxon>
        <taxon>Embryophyta</taxon>
        <taxon>Tracheophyta</taxon>
        <taxon>Spermatophyta</taxon>
        <taxon>Magnoliopsida</taxon>
        <taxon>Liliopsida</taxon>
        <taxon>Poales</taxon>
        <taxon>Poaceae</taxon>
        <taxon>PACMAD clade</taxon>
        <taxon>Panicoideae</taxon>
        <taxon>Andropogonodae</taxon>
        <taxon>Andropogoneae</taxon>
        <taxon>Sorghinae</taxon>
        <taxon>Sorghum</taxon>
    </lineage>
</organism>
<sequence length="224" mass="24913">MTECHTWLGIGGRSERVRRPRRMSREIWLALDDNSSSGGGGGEANYLRSGDDCRRLIGRAIKHSLREEEEYRYLTPAYWDEAVPRGVERALAVAVQRGGGATFEAIVDISVHFEFVYCEAKALLRACAENDGGGLAGRSGNGGGGEAPSCCICFEEMSREADEVTDLPGCTHSFHPWCISPWFHKASTCPVCRRDQLQFLPPDYWDLHDSMTFDPDSDSLPDYL</sequence>
<dbReference type="SUPFAM" id="SSF57850">
    <property type="entry name" value="RING/U-box"/>
    <property type="match status" value="1"/>
</dbReference>
<dbReference type="OMA" id="VYCEAKA"/>
<protein>
    <recommendedName>
        <fullName evidence="2">RING-type E3 ubiquitin transferase</fullName>
        <ecNumber evidence="2">2.3.2.27</ecNumber>
    </recommendedName>
</protein>
<keyword evidence="10" id="KW-1185">Reference proteome</keyword>
<dbReference type="PROSITE" id="PS50089">
    <property type="entry name" value="ZF_RING_2"/>
    <property type="match status" value="1"/>
</dbReference>
<dbReference type="PANTHER" id="PTHR14155:SF627">
    <property type="entry name" value="OS06G0192800 PROTEIN"/>
    <property type="match status" value="1"/>
</dbReference>
<dbReference type="InParanoid" id="A0A1B6Q811"/>
<dbReference type="GO" id="GO:0006511">
    <property type="term" value="P:ubiquitin-dependent protein catabolic process"/>
    <property type="evidence" value="ECO:0000318"/>
    <property type="project" value="GO_Central"/>
</dbReference>
<feature type="domain" description="RING-type" evidence="8">
    <location>
        <begin position="150"/>
        <end position="193"/>
    </location>
</feature>
<name>A0A1B6Q811_SORBI</name>
<accession>A0A1B6Q811</accession>
<reference evidence="10" key="2">
    <citation type="journal article" date="2018" name="Plant J.">
        <title>The Sorghum bicolor reference genome: improved assembly, gene annotations, a transcriptome atlas, and signatures of genome organization.</title>
        <authorList>
            <person name="McCormick R.F."/>
            <person name="Truong S.K."/>
            <person name="Sreedasyam A."/>
            <person name="Jenkins J."/>
            <person name="Shu S."/>
            <person name="Sims D."/>
            <person name="Kennedy M."/>
            <person name="Amirebrahimi M."/>
            <person name="Weers B.D."/>
            <person name="McKinley B."/>
            <person name="Mattison A."/>
            <person name="Morishige D.T."/>
            <person name="Grimwood J."/>
            <person name="Schmutz J."/>
            <person name="Mullet J.E."/>
        </authorList>
    </citation>
    <scope>NUCLEOTIDE SEQUENCE [LARGE SCALE GENOMIC DNA]</scope>
    <source>
        <strain evidence="10">cv. BTx623</strain>
    </source>
</reference>
<reference evidence="9 10" key="1">
    <citation type="journal article" date="2009" name="Nature">
        <title>The Sorghum bicolor genome and the diversification of grasses.</title>
        <authorList>
            <person name="Paterson A.H."/>
            <person name="Bowers J.E."/>
            <person name="Bruggmann R."/>
            <person name="Dubchak I."/>
            <person name="Grimwood J."/>
            <person name="Gundlach H."/>
            <person name="Haberer G."/>
            <person name="Hellsten U."/>
            <person name="Mitros T."/>
            <person name="Poliakov A."/>
            <person name="Schmutz J."/>
            <person name="Spannagl M."/>
            <person name="Tang H."/>
            <person name="Wang X."/>
            <person name="Wicker T."/>
            <person name="Bharti A.K."/>
            <person name="Chapman J."/>
            <person name="Feltus F.A."/>
            <person name="Gowik U."/>
            <person name="Grigoriev I.V."/>
            <person name="Lyons E."/>
            <person name="Maher C.A."/>
            <person name="Martis M."/>
            <person name="Narechania A."/>
            <person name="Otillar R.P."/>
            <person name="Penning B.W."/>
            <person name="Salamov A.A."/>
            <person name="Wang Y."/>
            <person name="Zhang L."/>
            <person name="Carpita N.C."/>
            <person name="Freeling M."/>
            <person name="Gingle A.R."/>
            <person name="Hash C.T."/>
            <person name="Keller B."/>
            <person name="Klein P."/>
            <person name="Kresovich S."/>
            <person name="McCann M.C."/>
            <person name="Ming R."/>
            <person name="Peterson D.G."/>
            <person name="Mehboob-ur-Rahman"/>
            <person name="Ware D."/>
            <person name="Westhoff P."/>
            <person name="Mayer K.F."/>
            <person name="Messing J."/>
            <person name="Rokhsar D.S."/>
        </authorList>
    </citation>
    <scope>NUCLEOTIDE SEQUENCE [LARGE SCALE GENOMIC DNA]</scope>
    <source>
        <strain evidence="10">cv. BTx623</strain>
    </source>
</reference>
<evidence type="ECO:0000256" key="6">
    <source>
        <dbReference type="ARBA" id="ARBA00024209"/>
    </source>
</evidence>
<dbReference type="Gene3D" id="3.30.40.10">
    <property type="entry name" value="Zinc/RING finger domain, C3HC4 (zinc finger)"/>
    <property type="match status" value="1"/>
</dbReference>
<dbReference type="EMBL" id="CM000762">
    <property type="protein sequence ID" value="KXG34056.1"/>
    <property type="molecule type" value="Genomic_DNA"/>
</dbReference>
<dbReference type="AlphaFoldDB" id="A0A1B6Q811"/>
<dbReference type="EC" id="2.3.2.27" evidence="2"/>
<gene>
    <name evidence="9" type="ORF">SORBI_3003G414200</name>
</gene>
<evidence type="ECO:0000256" key="7">
    <source>
        <dbReference type="PROSITE-ProRule" id="PRU00175"/>
    </source>
</evidence>
<keyword evidence="3" id="KW-0479">Metal-binding</keyword>
<keyword evidence="5" id="KW-0862">Zinc</keyword>
<evidence type="ECO:0000256" key="1">
    <source>
        <dbReference type="ARBA" id="ARBA00000900"/>
    </source>
</evidence>
<dbReference type="SMART" id="SM00184">
    <property type="entry name" value="RING"/>
    <property type="match status" value="1"/>
</dbReference>
<evidence type="ECO:0000313" key="9">
    <source>
        <dbReference type="EMBL" id="KXG34056.1"/>
    </source>
</evidence>
<dbReference type="GO" id="GO:0008270">
    <property type="term" value="F:zinc ion binding"/>
    <property type="evidence" value="ECO:0007669"/>
    <property type="project" value="UniProtKB-KW"/>
</dbReference>
<dbReference type="GO" id="GO:0061630">
    <property type="term" value="F:ubiquitin protein ligase activity"/>
    <property type="evidence" value="ECO:0000318"/>
    <property type="project" value="GO_Central"/>
</dbReference>